<accession>A0A9P0F1E7</accession>
<evidence type="ECO:0000256" key="1">
    <source>
        <dbReference type="SAM" id="Phobius"/>
    </source>
</evidence>
<organism evidence="2 3">
    <name type="scientific">Bemisia tabaci</name>
    <name type="common">Sweetpotato whitefly</name>
    <name type="synonym">Aleurodes tabaci</name>
    <dbReference type="NCBI Taxonomy" id="7038"/>
    <lineage>
        <taxon>Eukaryota</taxon>
        <taxon>Metazoa</taxon>
        <taxon>Ecdysozoa</taxon>
        <taxon>Arthropoda</taxon>
        <taxon>Hexapoda</taxon>
        <taxon>Insecta</taxon>
        <taxon>Pterygota</taxon>
        <taxon>Neoptera</taxon>
        <taxon>Paraneoptera</taxon>
        <taxon>Hemiptera</taxon>
        <taxon>Sternorrhyncha</taxon>
        <taxon>Aleyrodoidea</taxon>
        <taxon>Aleyrodidae</taxon>
        <taxon>Aleyrodinae</taxon>
        <taxon>Bemisia</taxon>
    </lineage>
</organism>
<dbReference type="AlphaFoldDB" id="A0A9P0F1E7"/>
<protein>
    <submittedName>
        <fullName evidence="2">Uncharacterized protein</fullName>
    </submittedName>
</protein>
<feature type="transmembrane region" description="Helical" evidence="1">
    <location>
        <begin position="173"/>
        <end position="193"/>
    </location>
</feature>
<dbReference type="PANTHER" id="PTHR12560:SF0">
    <property type="entry name" value="LD18904P"/>
    <property type="match status" value="1"/>
</dbReference>
<dbReference type="GO" id="GO:0050291">
    <property type="term" value="F:sphingosine N-acyltransferase activity"/>
    <property type="evidence" value="ECO:0007669"/>
    <property type="project" value="InterPro"/>
</dbReference>
<feature type="transmembrane region" description="Helical" evidence="1">
    <location>
        <begin position="20"/>
        <end position="38"/>
    </location>
</feature>
<dbReference type="Proteomes" id="UP001152759">
    <property type="component" value="Chromosome 2"/>
</dbReference>
<dbReference type="PANTHER" id="PTHR12560">
    <property type="entry name" value="LONGEVITY ASSURANCE FACTOR 1 LAG1"/>
    <property type="match status" value="1"/>
</dbReference>
<reference evidence="2" key="1">
    <citation type="submission" date="2021-12" db="EMBL/GenBank/DDBJ databases">
        <authorList>
            <person name="King R."/>
        </authorList>
    </citation>
    <scope>NUCLEOTIDE SEQUENCE</scope>
</reference>
<dbReference type="InterPro" id="IPR016439">
    <property type="entry name" value="Lag1/Lac1-like"/>
</dbReference>
<gene>
    <name evidence="2" type="ORF">BEMITA_LOCUS3643</name>
</gene>
<dbReference type="GO" id="GO:0016020">
    <property type="term" value="C:membrane"/>
    <property type="evidence" value="ECO:0007669"/>
    <property type="project" value="GOC"/>
</dbReference>
<keyword evidence="1" id="KW-1133">Transmembrane helix</keyword>
<keyword evidence="1" id="KW-0812">Transmembrane</keyword>
<dbReference type="GO" id="GO:0046513">
    <property type="term" value="P:ceramide biosynthetic process"/>
    <property type="evidence" value="ECO:0007669"/>
    <property type="project" value="InterPro"/>
</dbReference>
<feature type="transmembrane region" description="Helical" evidence="1">
    <location>
        <begin position="235"/>
        <end position="259"/>
    </location>
</feature>
<dbReference type="EMBL" id="OU963863">
    <property type="protein sequence ID" value="CAH0384294.1"/>
    <property type="molecule type" value="Genomic_DNA"/>
</dbReference>
<proteinExistence type="predicted"/>
<evidence type="ECO:0000313" key="3">
    <source>
        <dbReference type="Proteomes" id="UP001152759"/>
    </source>
</evidence>
<keyword evidence="3" id="KW-1185">Reference proteome</keyword>
<evidence type="ECO:0000313" key="2">
    <source>
        <dbReference type="EMBL" id="CAH0384294.1"/>
    </source>
</evidence>
<name>A0A9P0F1E7_BEMTA</name>
<keyword evidence="1" id="KW-0472">Membrane</keyword>
<sequence>MEVFEKFESKDGLRMPSIQDVYFAWKLIPLVLFVKYFMEKCIAATFAKWLGVKEEPREKPPSVDILEREHRANPWGKWSHEKILALSKELAWTEIQVRSWLNTRRRFALPTTAEKFSESSWRACVFFFIFTYGLSVHWSKEWLWDIKLCAQGYPRFLACKCSKYLNLLKAKAWWLWIFAFFNCGIWIFTRNIILPLHIIPSIYHYSPFNLPQTFPLSCFHGSCDVSAFKFTMCHVLLIMLVGMSILHVYWTGIMVRISYLGLIVGKVSFIVP</sequence>
<feature type="transmembrane region" description="Helical" evidence="1">
    <location>
        <begin position="120"/>
        <end position="138"/>
    </location>
</feature>